<reference evidence="4" key="1">
    <citation type="submission" date="2016-06" db="EMBL/GenBank/DDBJ databases">
        <authorList>
            <person name="Varghese N."/>
        </authorList>
    </citation>
    <scope>NUCLEOTIDE SEQUENCE [LARGE SCALE GENOMIC DNA]</scope>
    <source>
        <strain evidence="4">DSM 45344</strain>
    </source>
</reference>
<evidence type="ECO:0000259" key="2">
    <source>
        <dbReference type="SMART" id="SM00960"/>
    </source>
</evidence>
<dbReference type="RefSeq" id="WP_091594516.1">
    <property type="nucleotide sequence ID" value="NZ_JBHRWG010000004.1"/>
</dbReference>
<dbReference type="SUPFAM" id="SSF103196">
    <property type="entry name" value="Roadblock/LC7 domain"/>
    <property type="match status" value="1"/>
</dbReference>
<dbReference type="OrthoDB" id="5187023at2"/>
<sequence>MTSSYLHDNVDNPGSPAPAGDLSPEARTFNWLLDTFTSSTAGVLEAIAVSSDGLLMAMSAIRDRSNAERLAAVVSGMTSLAGGAASWYALGGLNRVVVDMAEGYLLISAISSGSVLGVVADRSANLGTVAYEMTLFAGRAGGALTPRLIAELKNAAQQ</sequence>
<organism evidence="3 4">
    <name type="scientific">Micromonospora krabiensis</name>
    <dbReference type="NCBI Taxonomy" id="307121"/>
    <lineage>
        <taxon>Bacteria</taxon>
        <taxon>Bacillati</taxon>
        <taxon>Actinomycetota</taxon>
        <taxon>Actinomycetes</taxon>
        <taxon>Micromonosporales</taxon>
        <taxon>Micromonosporaceae</taxon>
        <taxon>Micromonospora</taxon>
    </lineage>
</organism>
<protein>
    <recommendedName>
        <fullName evidence="2">Roadblock/LAMTOR2 domain-containing protein</fullName>
    </recommendedName>
</protein>
<dbReference type="InterPro" id="IPR053141">
    <property type="entry name" value="Mycobact_SerProt_Inhib_Rv3364c"/>
</dbReference>
<dbReference type="SMART" id="SM00960">
    <property type="entry name" value="Robl_LC7"/>
    <property type="match status" value="1"/>
</dbReference>
<evidence type="ECO:0000313" key="4">
    <source>
        <dbReference type="Proteomes" id="UP000199393"/>
    </source>
</evidence>
<dbReference type="PANTHER" id="PTHR36222:SF1">
    <property type="entry name" value="SERINE PROTEASE INHIBITOR RV3364C"/>
    <property type="match status" value="1"/>
</dbReference>
<dbReference type="PANTHER" id="PTHR36222">
    <property type="entry name" value="SERINE PROTEASE INHIBITOR RV3364C"/>
    <property type="match status" value="1"/>
</dbReference>
<dbReference type="AlphaFoldDB" id="A0A1C3N9R0"/>
<evidence type="ECO:0000256" key="1">
    <source>
        <dbReference type="SAM" id="MobiDB-lite"/>
    </source>
</evidence>
<proteinExistence type="predicted"/>
<dbReference type="Pfam" id="PF03259">
    <property type="entry name" value="Robl_LC7"/>
    <property type="match status" value="1"/>
</dbReference>
<name>A0A1C3N9R0_9ACTN</name>
<dbReference type="InterPro" id="IPR004942">
    <property type="entry name" value="Roadblock/LAMTOR2_dom"/>
</dbReference>
<dbReference type="Proteomes" id="UP000199393">
    <property type="component" value="Chromosome I"/>
</dbReference>
<evidence type="ECO:0000313" key="3">
    <source>
        <dbReference type="EMBL" id="SBV29308.1"/>
    </source>
</evidence>
<dbReference type="Gene3D" id="3.30.450.30">
    <property type="entry name" value="Dynein light chain 2a, cytoplasmic"/>
    <property type="match status" value="1"/>
</dbReference>
<dbReference type="STRING" id="307121.GA0070620_4880"/>
<dbReference type="PATRIC" id="fig|307121.4.peg.4979"/>
<dbReference type="EMBL" id="LT598496">
    <property type="protein sequence ID" value="SBV29308.1"/>
    <property type="molecule type" value="Genomic_DNA"/>
</dbReference>
<feature type="domain" description="Roadblock/LAMTOR2" evidence="2">
    <location>
        <begin position="30"/>
        <end position="120"/>
    </location>
</feature>
<accession>A0A1C3N9R0</accession>
<gene>
    <name evidence="3" type="ORF">GA0070620_4880</name>
</gene>
<feature type="region of interest" description="Disordered" evidence="1">
    <location>
        <begin position="1"/>
        <end position="21"/>
    </location>
</feature>
<keyword evidence="4" id="KW-1185">Reference proteome</keyword>